<keyword evidence="1" id="KW-0812">Transmembrane</keyword>
<name>A0A9P1IR87_9PELO</name>
<feature type="transmembrane region" description="Helical" evidence="1">
    <location>
        <begin position="113"/>
        <end position="140"/>
    </location>
</feature>
<evidence type="ECO:0000256" key="1">
    <source>
        <dbReference type="SAM" id="Phobius"/>
    </source>
</evidence>
<keyword evidence="3" id="KW-1185">Reference proteome</keyword>
<dbReference type="EMBL" id="CANHGI010000005">
    <property type="protein sequence ID" value="CAI5450575.1"/>
    <property type="molecule type" value="Genomic_DNA"/>
</dbReference>
<accession>A0A9P1IR87</accession>
<reference evidence="2" key="1">
    <citation type="submission" date="2022-11" db="EMBL/GenBank/DDBJ databases">
        <authorList>
            <person name="Kikuchi T."/>
        </authorList>
    </citation>
    <scope>NUCLEOTIDE SEQUENCE</scope>
    <source>
        <strain evidence="2">PS1010</strain>
    </source>
</reference>
<dbReference type="Proteomes" id="UP001152747">
    <property type="component" value="Unassembled WGS sequence"/>
</dbReference>
<keyword evidence="1" id="KW-0472">Membrane</keyword>
<feature type="transmembrane region" description="Helical" evidence="1">
    <location>
        <begin position="7"/>
        <end position="27"/>
    </location>
</feature>
<sequence length="200" mass="22830">MRRFVIFWNVATILSVIFNVTVMYWAICDNSQTYDHILQIDIRLKDHLTNFATFVIDMKNAKFAINLLIAEGIYAIVLASCALLFSFFKLIISFKNQELQLLTTSLSKQKKRIVLVLLVYVITYLLILAIPSIVLGGLYFTNAKIEYYPIPALFFILQSSPAILFCLINLLTITPFREKLFSSCIPRARHFVNSVGSSTT</sequence>
<organism evidence="2 3">
    <name type="scientific">Caenorhabditis angaria</name>
    <dbReference type="NCBI Taxonomy" id="860376"/>
    <lineage>
        <taxon>Eukaryota</taxon>
        <taxon>Metazoa</taxon>
        <taxon>Ecdysozoa</taxon>
        <taxon>Nematoda</taxon>
        <taxon>Chromadorea</taxon>
        <taxon>Rhabditida</taxon>
        <taxon>Rhabditina</taxon>
        <taxon>Rhabditomorpha</taxon>
        <taxon>Rhabditoidea</taxon>
        <taxon>Rhabditidae</taxon>
        <taxon>Peloderinae</taxon>
        <taxon>Caenorhabditis</taxon>
    </lineage>
</organism>
<feature type="transmembrane region" description="Helical" evidence="1">
    <location>
        <begin position="152"/>
        <end position="173"/>
    </location>
</feature>
<dbReference type="OrthoDB" id="5824022at2759"/>
<feature type="transmembrane region" description="Helical" evidence="1">
    <location>
        <begin position="72"/>
        <end position="92"/>
    </location>
</feature>
<dbReference type="AlphaFoldDB" id="A0A9P1IR87"/>
<protein>
    <submittedName>
        <fullName evidence="2">Uncharacterized protein</fullName>
    </submittedName>
</protein>
<gene>
    <name evidence="2" type="ORF">CAMP_LOCUS13212</name>
</gene>
<keyword evidence="1" id="KW-1133">Transmembrane helix</keyword>
<evidence type="ECO:0000313" key="2">
    <source>
        <dbReference type="EMBL" id="CAI5450575.1"/>
    </source>
</evidence>
<comment type="caution">
    <text evidence="2">The sequence shown here is derived from an EMBL/GenBank/DDBJ whole genome shotgun (WGS) entry which is preliminary data.</text>
</comment>
<proteinExistence type="predicted"/>
<evidence type="ECO:0000313" key="3">
    <source>
        <dbReference type="Proteomes" id="UP001152747"/>
    </source>
</evidence>